<sequence>PVEESCVRGNLAVTSMDSHDTPGPTLGMLRTSRPVAFDLSRRQPPAVRGAAGWSTRHIQPATLLAVCWQGCRRLVGPLCLLCPIAGQLSVGVLPCYRSPVVRYAASRSGLNTY</sequence>
<accession>A0A427A6A9</accession>
<feature type="non-terminal residue" evidence="1">
    <location>
        <position position="1"/>
    </location>
</feature>
<dbReference type="EMBL" id="AMZH03003625">
    <property type="protein sequence ID" value="RRT71724.1"/>
    <property type="molecule type" value="Genomic_DNA"/>
</dbReference>
<evidence type="ECO:0000313" key="1">
    <source>
        <dbReference type="EMBL" id="RRT71724.1"/>
    </source>
</evidence>
<reference evidence="1 2" key="1">
    <citation type="journal article" date="2014" name="Agronomy (Basel)">
        <title>A Draft Genome Sequence for Ensete ventricosum, the Drought-Tolerant Tree Against Hunger.</title>
        <authorList>
            <person name="Harrison J."/>
            <person name="Moore K.A."/>
            <person name="Paszkiewicz K."/>
            <person name="Jones T."/>
            <person name="Grant M."/>
            <person name="Ambacheew D."/>
            <person name="Muzemil S."/>
            <person name="Studholme D.J."/>
        </authorList>
    </citation>
    <scope>NUCLEOTIDE SEQUENCE [LARGE SCALE GENOMIC DNA]</scope>
</reference>
<dbReference type="AlphaFoldDB" id="A0A427A6A9"/>
<gene>
    <name evidence="1" type="ORF">B296_00011732</name>
</gene>
<dbReference type="Proteomes" id="UP000287651">
    <property type="component" value="Unassembled WGS sequence"/>
</dbReference>
<protein>
    <submittedName>
        <fullName evidence="1">Uncharacterized protein</fullName>
    </submittedName>
</protein>
<comment type="caution">
    <text evidence="1">The sequence shown here is derived from an EMBL/GenBank/DDBJ whole genome shotgun (WGS) entry which is preliminary data.</text>
</comment>
<proteinExistence type="predicted"/>
<organism evidence="1 2">
    <name type="scientific">Ensete ventricosum</name>
    <name type="common">Abyssinian banana</name>
    <name type="synonym">Musa ensete</name>
    <dbReference type="NCBI Taxonomy" id="4639"/>
    <lineage>
        <taxon>Eukaryota</taxon>
        <taxon>Viridiplantae</taxon>
        <taxon>Streptophyta</taxon>
        <taxon>Embryophyta</taxon>
        <taxon>Tracheophyta</taxon>
        <taxon>Spermatophyta</taxon>
        <taxon>Magnoliopsida</taxon>
        <taxon>Liliopsida</taxon>
        <taxon>Zingiberales</taxon>
        <taxon>Musaceae</taxon>
        <taxon>Ensete</taxon>
    </lineage>
</organism>
<evidence type="ECO:0000313" key="2">
    <source>
        <dbReference type="Proteomes" id="UP000287651"/>
    </source>
</evidence>
<name>A0A427A6A9_ENSVE</name>